<gene>
    <name evidence="3" type="ORF">H257_18229</name>
</gene>
<feature type="region of interest" description="Disordered" evidence="1">
    <location>
        <begin position="1"/>
        <end position="27"/>
    </location>
</feature>
<dbReference type="Pfam" id="PF24964">
    <property type="entry name" value="DUF7769"/>
    <property type="match status" value="1"/>
</dbReference>
<dbReference type="InterPro" id="IPR036397">
    <property type="entry name" value="RNaseH_sf"/>
</dbReference>
<evidence type="ECO:0000313" key="3">
    <source>
        <dbReference type="EMBL" id="ETV64960.1"/>
    </source>
</evidence>
<dbReference type="GeneID" id="20820225"/>
<organism evidence="3">
    <name type="scientific">Aphanomyces astaci</name>
    <name type="common">Crayfish plague agent</name>
    <dbReference type="NCBI Taxonomy" id="112090"/>
    <lineage>
        <taxon>Eukaryota</taxon>
        <taxon>Sar</taxon>
        <taxon>Stramenopiles</taxon>
        <taxon>Oomycota</taxon>
        <taxon>Saprolegniomycetes</taxon>
        <taxon>Saprolegniales</taxon>
        <taxon>Verrucalvaceae</taxon>
        <taxon>Aphanomyces</taxon>
    </lineage>
</organism>
<sequence>MSNQTHGASPAASVDVAQPPNGHKHLSPTERQAVYEMLLGAAIGEVLPRGVIVKAAMQFGCHERTVSRLWVQAQLSLRHGCISADDPNDIHYSPQEEDPKIQDQVELHQTIPHASQHRSSSERWLHAPSSPSTNKVMFLAVVVRPRYHHHSKTFWDGKVGLWPFVQVSPALRGSKNRPKGTLVTVPQAVDSTVYFDAVLNKVVPATMAKFPRGVRRGNVVLQQDNASPHRCVTTKLLHAKGVRGIVVANQPPNSPDFNVLD</sequence>
<dbReference type="STRING" id="112090.W4FBV5"/>
<proteinExistence type="predicted"/>
<dbReference type="EMBL" id="KI913260">
    <property type="protein sequence ID" value="ETV64960.1"/>
    <property type="molecule type" value="Genomic_DNA"/>
</dbReference>
<dbReference type="OrthoDB" id="102548at2759"/>
<feature type="domain" description="DUF7769" evidence="2">
    <location>
        <begin position="26"/>
        <end position="79"/>
    </location>
</feature>
<dbReference type="RefSeq" id="XP_009845550.1">
    <property type="nucleotide sequence ID" value="XM_009847248.1"/>
</dbReference>
<dbReference type="AlphaFoldDB" id="W4FBV5"/>
<evidence type="ECO:0000256" key="1">
    <source>
        <dbReference type="SAM" id="MobiDB-lite"/>
    </source>
</evidence>
<accession>W4FBV5</accession>
<dbReference type="PANTHER" id="PTHR47169">
    <property type="entry name" value="OS01G0541250 PROTEIN"/>
    <property type="match status" value="1"/>
</dbReference>
<dbReference type="InterPro" id="IPR056671">
    <property type="entry name" value="DUF7769"/>
</dbReference>
<dbReference type="PANTHER" id="PTHR47169:SF2">
    <property type="entry name" value="OS01G0541250 PROTEIN"/>
    <property type="match status" value="1"/>
</dbReference>
<reference evidence="3" key="1">
    <citation type="submission" date="2013-12" db="EMBL/GenBank/DDBJ databases">
        <title>The Genome Sequence of Aphanomyces astaci APO3.</title>
        <authorList>
            <consortium name="The Broad Institute Genomics Platform"/>
            <person name="Russ C."/>
            <person name="Tyler B."/>
            <person name="van West P."/>
            <person name="Dieguez-Uribeondo J."/>
            <person name="Young S.K."/>
            <person name="Zeng Q."/>
            <person name="Gargeya S."/>
            <person name="Fitzgerald M."/>
            <person name="Abouelleil A."/>
            <person name="Alvarado L."/>
            <person name="Chapman S.B."/>
            <person name="Gainer-Dewar J."/>
            <person name="Goldberg J."/>
            <person name="Griggs A."/>
            <person name="Gujja S."/>
            <person name="Hansen M."/>
            <person name="Howarth C."/>
            <person name="Imamovic A."/>
            <person name="Ireland A."/>
            <person name="Larimer J."/>
            <person name="McCowan C."/>
            <person name="Murphy C."/>
            <person name="Pearson M."/>
            <person name="Poon T.W."/>
            <person name="Priest M."/>
            <person name="Roberts A."/>
            <person name="Saif S."/>
            <person name="Shea T."/>
            <person name="Sykes S."/>
            <person name="Wortman J."/>
            <person name="Nusbaum C."/>
            <person name="Birren B."/>
        </authorList>
    </citation>
    <scope>NUCLEOTIDE SEQUENCE [LARGE SCALE GENOMIC DNA]</scope>
    <source>
        <strain evidence="3">APO3</strain>
    </source>
</reference>
<dbReference type="GO" id="GO:0003676">
    <property type="term" value="F:nucleic acid binding"/>
    <property type="evidence" value="ECO:0007669"/>
    <property type="project" value="InterPro"/>
</dbReference>
<protein>
    <recommendedName>
        <fullName evidence="2">DUF7769 domain-containing protein</fullName>
    </recommendedName>
</protein>
<evidence type="ECO:0000259" key="2">
    <source>
        <dbReference type="Pfam" id="PF24964"/>
    </source>
</evidence>
<name>W4FBV5_APHAT</name>
<dbReference type="Gene3D" id="3.30.420.10">
    <property type="entry name" value="Ribonuclease H-like superfamily/Ribonuclease H"/>
    <property type="match status" value="1"/>
</dbReference>
<dbReference type="VEuPathDB" id="FungiDB:H257_18229"/>